<feature type="region of interest" description="Disordered" evidence="1">
    <location>
        <begin position="127"/>
        <end position="189"/>
    </location>
</feature>
<evidence type="ECO:0000256" key="1">
    <source>
        <dbReference type="SAM" id="MobiDB-lite"/>
    </source>
</evidence>
<dbReference type="PANTHER" id="PTHR13237:SF9">
    <property type="entry name" value="NEUROGUIDIN"/>
    <property type="match status" value="1"/>
</dbReference>
<accession>A0AAV9CUH3</accession>
<protein>
    <recommendedName>
        <fullName evidence="4">Neuroguidin</fullName>
    </recommendedName>
</protein>
<dbReference type="EMBL" id="JAUJYO010000017">
    <property type="protein sequence ID" value="KAK1292595.1"/>
    <property type="molecule type" value="Genomic_DNA"/>
</dbReference>
<sequence>MTATMEEISNSAPNETLIKAEAPKLVSLMKEMKNGLDALRVKVDILVEKVRQGGYPTSEGMSYLEAKHLLLLSYCQSLVYYLLRKAKGLSVDGHPVVRNLIEIRLFLEKIRPIDKKLEYQTHKLIQTASAAPEKSTHSSATENEAAAPEVEDPLRYRPNPDMLIRKSAHSGEDTGAVYRPPKFAPTTMDDDKISKMEKVALRKEKHKLRQAGRSEYVKDLINDFEGRPEEVRDIVGSESRELSMFREKMEERARQEEEMFTRAPLSKLDKKKMKHLRKSRNGLLSLTDGFHDEIGTFGIEENDGPKERGSKNSGMGGRKSNKRKRRH</sequence>
<proteinExistence type="predicted"/>
<reference evidence="2" key="1">
    <citation type="journal article" date="2023" name="Nat. Commun.">
        <title>Diploid and tetraploid genomes of Acorus and the evolution of monocots.</title>
        <authorList>
            <person name="Ma L."/>
            <person name="Liu K.W."/>
            <person name="Li Z."/>
            <person name="Hsiao Y.Y."/>
            <person name="Qi Y."/>
            <person name="Fu T."/>
            <person name="Tang G.D."/>
            <person name="Zhang D."/>
            <person name="Sun W.H."/>
            <person name="Liu D.K."/>
            <person name="Li Y."/>
            <person name="Chen G.Z."/>
            <person name="Liu X.D."/>
            <person name="Liao X.Y."/>
            <person name="Jiang Y.T."/>
            <person name="Yu X."/>
            <person name="Hao Y."/>
            <person name="Huang J."/>
            <person name="Zhao X.W."/>
            <person name="Ke S."/>
            <person name="Chen Y.Y."/>
            <person name="Wu W.L."/>
            <person name="Hsu J.L."/>
            <person name="Lin Y.F."/>
            <person name="Huang M.D."/>
            <person name="Li C.Y."/>
            <person name="Huang L."/>
            <person name="Wang Z.W."/>
            <person name="Zhao X."/>
            <person name="Zhong W.Y."/>
            <person name="Peng D.H."/>
            <person name="Ahmad S."/>
            <person name="Lan S."/>
            <person name="Zhang J.S."/>
            <person name="Tsai W.C."/>
            <person name="Van de Peer Y."/>
            <person name="Liu Z.J."/>
        </authorList>
    </citation>
    <scope>NUCLEOTIDE SEQUENCE</scope>
    <source>
        <strain evidence="2">CP</strain>
    </source>
</reference>
<evidence type="ECO:0000313" key="3">
    <source>
        <dbReference type="Proteomes" id="UP001180020"/>
    </source>
</evidence>
<dbReference type="Proteomes" id="UP001180020">
    <property type="component" value="Unassembled WGS sequence"/>
</dbReference>
<dbReference type="InterPro" id="IPR007146">
    <property type="entry name" value="Sas10/Utp3/C1D"/>
</dbReference>
<dbReference type="GO" id="GO:0000462">
    <property type="term" value="P:maturation of SSU-rRNA from tricistronic rRNA transcript (SSU-rRNA, 5.8S rRNA, LSU-rRNA)"/>
    <property type="evidence" value="ECO:0007669"/>
    <property type="project" value="TreeGrafter"/>
</dbReference>
<organism evidence="2 3">
    <name type="scientific">Acorus calamus</name>
    <name type="common">Sweet flag</name>
    <dbReference type="NCBI Taxonomy" id="4465"/>
    <lineage>
        <taxon>Eukaryota</taxon>
        <taxon>Viridiplantae</taxon>
        <taxon>Streptophyta</taxon>
        <taxon>Embryophyta</taxon>
        <taxon>Tracheophyta</taxon>
        <taxon>Spermatophyta</taxon>
        <taxon>Magnoliopsida</taxon>
        <taxon>Liliopsida</taxon>
        <taxon>Acoraceae</taxon>
        <taxon>Acorus</taxon>
    </lineage>
</organism>
<feature type="region of interest" description="Disordered" evidence="1">
    <location>
        <begin position="294"/>
        <end position="327"/>
    </location>
</feature>
<evidence type="ECO:0008006" key="4">
    <source>
        <dbReference type="Google" id="ProtNLM"/>
    </source>
</evidence>
<name>A0AAV9CUH3_ACOCL</name>
<dbReference type="AlphaFoldDB" id="A0AAV9CUH3"/>
<dbReference type="Pfam" id="PF04000">
    <property type="entry name" value="Sas10_Utp3"/>
    <property type="match status" value="1"/>
</dbReference>
<gene>
    <name evidence="2" type="ORF">QJS10_CPB17g02482</name>
</gene>
<keyword evidence="3" id="KW-1185">Reference proteome</keyword>
<evidence type="ECO:0000313" key="2">
    <source>
        <dbReference type="EMBL" id="KAK1292595.1"/>
    </source>
</evidence>
<dbReference type="GO" id="GO:0032040">
    <property type="term" value="C:small-subunit processome"/>
    <property type="evidence" value="ECO:0007669"/>
    <property type="project" value="TreeGrafter"/>
</dbReference>
<dbReference type="PANTHER" id="PTHR13237">
    <property type="entry name" value="SOMETHING ABOUT SILENCING PROTEIN 10-RELATED"/>
    <property type="match status" value="1"/>
</dbReference>
<comment type="caution">
    <text evidence="2">The sequence shown here is derived from an EMBL/GenBank/DDBJ whole genome shotgun (WGS) entry which is preliminary data.</text>
</comment>
<reference evidence="2" key="2">
    <citation type="submission" date="2023-06" db="EMBL/GenBank/DDBJ databases">
        <authorList>
            <person name="Ma L."/>
            <person name="Liu K.-W."/>
            <person name="Li Z."/>
            <person name="Hsiao Y.-Y."/>
            <person name="Qi Y."/>
            <person name="Fu T."/>
            <person name="Tang G."/>
            <person name="Zhang D."/>
            <person name="Sun W.-H."/>
            <person name="Liu D.-K."/>
            <person name="Li Y."/>
            <person name="Chen G.-Z."/>
            <person name="Liu X.-D."/>
            <person name="Liao X.-Y."/>
            <person name="Jiang Y.-T."/>
            <person name="Yu X."/>
            <person name="Hao Y."/>
            <person name="Huang J."/>
            <person name="Zhao X.-W."/>
            <person name="Ke S."/>
            <person name="Chen Y.-Y."/>
            <person name="Wu W.-L."/>
            <person name="Hsu J.-L."/>
            <person name="Lin Y.-F."/>
            <person name="Huang M.-D."/>
            <person name="Li C.-Y."/>
            <person name="Huang L."/>
            <person name="Wang Z.-W."/>
            <person name="Zhao X."/>
            <person name="Zhong W.-Y."/>
            <person name="Peng D.-H."/>
            <person name="Ahmad S."/>
            <person name="Lan S."/>
            <person name="Zhang J.-S."/>
            <person name="Tsai W.-C."/>
            <person name="Van De Peer Y."/>
            <person name="Liu Z.-J."/>
        </authorList>
    </citation>
    <scope>NUCLEOTIDE SEQUENCE</scope>
    <source>
        <strain evidence="2">CP</strain>
        <tissue evidence="2">Leaves</tissue>
    </source>
</reference>